<gene>
    <name evidence="1" type="ORF">F5148DRAFT_292421</name>
</gene>
<comment type="caution">
    <text evidence="1">The sequence shown here is derived from an EMBL/GenBank/DDBJ whole genome shotgun (WGS) entry which is preliminary data.</text>
</comment>
<accession>A0ACC0UP09</accession>
<dbReference type="EMBL" id="JAGFNK010000002">
    <property type="protein sequence ID" value="KAI9513325.1"/>
    <property type="molecule type" value="Genomic_DNA"/>
</dbReference>
<name>A0ACC0UP09_9AGAM</name>
<dbReference type="Proteomes" id="UP001207468">
    <property type="component" value="Unassembled WGS sequence"/>
</dbReference>
<keyword evidence="2" id="KW-1185">Reference proteome</keyword>
<evidence type="ECO:0000313" key="1">
    <source>
        <dbReference type="EMBL" id="KAI9513325.1"/>
    </source>
</evidence>
<organism evidence="1 2">
    <name type="scientific">Russula earlei</name>
    <dbReference type="NCBI Taxonomy" id="71964"/>
    <lineage>
        <taxon>Eukaryota</taxon>
        <taxon>Fungi</taxon>
        <taxon>Dikarya</taxon>
        <taxon>Basidiomycota</taxon>
        <taxon>Agaricomycotina</taxon>
        <taxon>Agaricomycetes</taxon>
        <taxon>Russulales</taxon>
        <taxon>Russulaceae</taxon>
        <taxon>Russula</taxon>
    </lineage>
</organism>
<reference evidence="1" key="1">
    <citation type="submission" date="2021-03" db="EMBL/GenBank/DDBJ databases">
        <title>Evolutionary priming and transition to the ectomycorrhizal habit in an iconic lineage of mushroom-forming fungi: is preadaptation a requirement?</title>
        <authorList>
            <consortium name="DOE Joint Genome Institute"/>
            <person name="Looney B.P."/>
            <person name="Miyauchi S."/>
            <person name="Morin E."/>
            <person name="Drula E."/>
            <person name="Courty P.E."/>
            <person name="Chicoki N."/>
            <person name="Fauchery L."/>
            <person name="Kohler A."/>
            <person name="Kuo A."/>
            <person name="LaButti K."/>
            <person name="Pangilinan J."/>
            <person name="Lipzen A."/>
            <person name="Riley R."/>
            <person name="Andreopoulos W."/>
            <person name="He G."/>
            <person name="Johnson J."/>
            <person name="Barry K.W."/>
            <person name="Grigoriev I.V."/>
            <person name="Nagy L."/>
            <person name="Hibbett D."/>
            <person name="Henrissat B."/>
            <person name="Matheny P.B."/>
            <person name="Labbe J."/>
            <person name="Martin A.F."/>
        </authorList>
    </citation>
    <scope>NUCLEOTIDE SEQUENCE</scope>
    <source>
        <strain evidence="1">BPL698</strain>
    </source>
</reference>
<protein>
    <submittedName>
        <fullName evidence="1">Uncharacterized protein</fullName>
    </submittedName>
</protein>
<evidence type="ECO:0000313" key="2">
    <source>
        <dbReference type="Proteomes" id="UP001207468"/>
    </source>
</evidence>
<sequence>MKVVGTRAEPHLGFLVHRSVLVSDYGTKRLQSMSVSDPLPHNYSPQSSPAPSSGRVLSRPHWPWSTYSHRSSQSSLSTHSTTTTRPESWDQRPSSGSSSSNTMWHPTNTVARRAATGVPTTSASQDESTRHWSFTAFEWIVQDVAKLRDFVEGRTQNENTDRKDGLERSGFEVLRESPMLGDGKYKLEIVWTQSNADATTAHLPTLSLYVTCLMLDDPNDEYEVSASMLAAIKCQDDRIGERGARSDWAWDVWQTEWIFRQDNEVWQCDLPSLSSLLENPRILQTDSFVICIQIHTPTGPFFPQHPSAYYVPRDLLDGLEASLDNANTGDVQFICLEKAPREPSQIPASPTPPNTAHSESRLSSSSSHSLGGSRITARKRVIYAHSDILIRRSVYFASMLSSAFAETAPSGERKIHTVIVEEADFITIYWLLKWVYANWLLFKEEDDPRSAVEGIGAGWSVRWLSTQGTSGEWDWKTFSKNSIMDDDIMSAASVSGESVDRGSGSSQGNSTFQSNQPNTAASMREASRRPASAAKSSTLRSSNSAASRRGAVTDSPSINVAMSSPTHASPPRHTTRPISIRTNHYTNSPQRPRPRASAAPTPGDPHAHPTPTPPPASALSLYQIAHRYELPGLATLALEHMMTTITPQSCFALLLASVVWDELHSLVEDFVVERWSEVQSSEEFERGCAEVAAGEWGPDGGKTLMALFRRLRSPAPANYTRG</sequence>
<proteinExistence type="predicted"/>